<keyword evidence="5 17" id="KW-0479">Metal-binding</keyword>
<dbReference type="CDD" id="cd01650">
    <property type="entry name" value="RT_nLTR_like"/>
    <property type="match status" value="1"/>
</dbReference>
<organism evidence="25 26">
    <name type="scientific">Hemibagrus guttatus</name>
    <dbReference type="NCBI Taxonomy" id="175788"/>
    <lineage>
        <taxon>Eukaryota</taxon>
        <taxon>Metazoa</taxon>
        <taxon>Chordata</taxon>
        <taxon>Craniata</taxon>
        <taxon>Vertebrata</taxon>
        <taxon>Euteleostomi</taxon>
        <taxon>Actinopterygii</taxon>
        <taxon>Neopterygii</taxon>
        <taxon>Teleostei</taxon>
        <taxon>Ostariophysi</taxon>
        <taxon>Siluriformes</taxon>
        <taxon>Bagridae</taxon>
        <taxon>Hemibagrus</taxon>
    </lineage>
</organism>
<dbReference type="Proteomes" id="UP001274896">
    <property type="component" value="Unassembled WGS sequence"/>
</dbReference>
<dbReference type="SMART" id="SM00225">
    <property type="entry name" value="BTB"/>
    <property type="match status" value="1"/>
</dbReference>
<dbReference type="GO" id="GO:0006144">
    <property type="term" value="P:purine nucleobase metabolic process"/>
    <property type="evidence" value="ECO:0007669"/>
    <property type="project" value="UniProtKB-KW"/>
</dbReference>
<comment type="similarity">
    <text evidence="2">Belongs to the glycosyl hydrolase 29 family.</text>
</comment>
<keyword evidence="13" id="KW-0325">Glycoprotein</keyword>
<evidence type="ECO:0000256" key="10">
    <source>
        <dbReference type="ARBA" id="ARBA00022857"/>
    </source>
</evidence>
<dbReference type="InterPro" id="IPR000210">
    <property type="entry name" value="BTB/POZ_dom"/>
</dbReference>
<feature type="compositionally biased region" description="Polar residues" evidence="21">
    <location>
        <begin position="167"/>
        <end position="234"/>
    </location>
</feature>
<dbReference type="PROSITE" id="PS00487">
    <property type="entry name" value="IMP_DH_GMP_RED"/>
    <property type="match status" value="1"/>
</dbReference>
<comment type="similarity">
    <text evidence="3">Belongs to the beta type-B retroviral polymerase family. HERV class-II K(HML-2) pol subfamily.</text>
</comment>
<dbReference type="SUPFAM" id="SSF57667">
    <property type="entry name" value="beta-beta-alpha zinc fingers"/>
    <property type="match status" value="1"/>
</dbReference>
<feature type="binding site" evidence="17">
    <location>
        <position position="1870"/>
    </location>
    <ligand>
        <name>K(+)</name>
        <dbReference type="ChEBI" id="CHEBI:29103"/>
    </ligand>
</feature>
<evidence type="ECO:0000256" key="14">
    <source>
        <dbReference type="ARBA" id="ARBA00023295"/>
    </source>
</evidence>
<dbReference type="InterPro" id="IPR001093">
    <property type="entry name" value="IMP_DH_GMPRt"/>
</dbReference>
<feature type="binding site" description="in other chain" evidence="17">
    <location>
        <begin position="1974"/>
        <end position="1975"/>
    </location>
    <ligand>
        <name>NADP(+)</name>
        <dbReference type="ChEBI" id="CHEBI:58349"/>
        <note>ligand shared between two neighboring subunits</note>
    </ligand>
</feature>
<accession>A0AAE0Q1C5</accession>
<dbReference type="InterPro" id="IPR017853">
    <property type="entry name" value="GH"/>
</dbReference>
<evidence type="ECO:0000256" key="7">
    <source>
        <dbReference type="ARBA" id="ARBA00022771"/>
    </source>
</evidence>
<evidence type="ECO:0000256" key="6">
    <source>
        <dbReference type="ARBA" id="ARBA00022729"/>
    </source>
</evidence>
<evidence type="ECO:0000256" key="16">
    <source>
        <dbReference type="ARBA" id="ARBA00058902"/>
    </source>
</evidence>
<dbReference type="InterPro" id="IPR031919">
    <property type="entry name" value="Fucosidase_C"/>
</dbReference>
<dbReference type="InterPro" id="IPR015875">
    <property type="entry name" value="IMP_DH/GMP_Rdtase_CS"/>
</dbReference>
<dbReference type="InterPro" id="IPR011333">
    <property type="entry name" value="SKP1/BTB/POZ_sf"/>
</dbReference>
<dbReference type="FunFam" id="3.20.20.70:FF:000012">
    <property type="entry name" value="GMP reductase"/>
    <property type="match status" value="1"/>
</dbReference>
<dbReference type="Gene3D" id="3.30.710.10">
    <property type="entry name" value="Potassium Channel Kv1.1, Chain A"/>
    <property type="match status" value="1"/>
</dbReference>
<feature type="compositionally biased region" description="Low complexity" evidence="21">
    <location>
        <begin position="153"/>
        <end position="166"/>
    </location>
</feature>
<feature type="binding site" description="in other chain" evidence="17">
    <location>
        <begin position="1869"/>
        <end position="1870"/>
    </location>
    <ligand>
        <name>NADP(+)</name>
        <dbReference type="ChEBI" id="CHEBI:58349"/>
        <note>ligand shared between two neighboring subunits</note>
    </ligand>
</feature>
<evidence type="ECO:0000259" key="23">
    <source>
        <dbReference type="PROSITE" id="PS50157"/>
    </source>
</evidence>
<feature type="binding site" description="in other chain" evidence="17">
    <location>
        <begin position="1818"/>
        <end position="1820"/>
    </location>
    <ligand>
        <name>NADP(+)</name>
        <dbReference type="ChEBI" id="CHEBI:58349"/>
        <note>ligand shared between two neighboring subunits</note>
    </ligand>
</feature>
<evidence type="ECO:0000256" key="2">
    <source>
        <dbReference type="ARBA" id="ARBA00007951"/>
    </source>
</evidence>
<keyword evidence="26" id="KW-1185">Reference proteome</keyword>
<dbReference type="SUPFAM" id="SSF56672">
    <property type="entry name" value="DNA/RNA polymerases"/>
    <property type="match status" value="1"/>
</dbReference>
<evidence type="ECO:0000259" key="22">
    <source>
        <dbReference type="PROSITE" id="PS50097"/>
    </source>
</evidence>
<dbReference type="GO" id="GO:1902560">
    <property type="term" value="C:GMP reductase complex"/>
    <property type="evidence" value="ECO:0007669"/>
    <property type="project" value="InterPro"/>
</dbReference>
<feature type="domain" description="BTB" evidence="22">
    <location>
        <begin position="29"/>
        <end position="98"/>
    </location>
</feature>
<comment type="function">
    <text evidence="1">Alpha-L-fucosidase is responsible for hydrolyzing the alpha-1,6-linked fucose joined to the reducing-end N-acetylglucosamine of the carbohydrate moieties of glycoproteins.</text>
</comment>
<comment type="similarity">
    <text evidence="17">Belongs to the IMPDH/GMPR family. GuaC type 1 subfamily.</text>
</comment>
<feature type="region of interest" description="Disordered" evidence="21">
    <location>
        <begin position="263"/>
        <end position="292"/>
    </location>
</feature>
<dbReference type="SMART" id="SM00812">
    <property type="entry name" value="Alpha_L_fucos"/>
    <property type="match status" value="1"/>
</dbReference>
<evidence type="ECO:0000256" key="20">
    <source>
        <dbReference type="SAM" id="Coils"/>
    </source>
</evidence>
<feature type="binding site" description="in other chain" evidence="17">
    <location>
        <position position="1958"/>
    </location>
    <ligand>
        <name>NADP(+)</name>
        <dbReference type="ChEBI" id="CHEBI:58349"/>
        <note>ligand shared between two neighboring subunits</note>
    </ligand>
</feature>
<dbReference type="InterPro" id="IPR013785">
    <property type="entry name" value="Aldolase_TIM"/>
</dbReference>
<evidence type="ECO:0000256" key="3">
    <source>
        <dbReference type="ARBA" id="ARBA00010879"/>
    </source>
</evidence>
<keyword evidence="12 17" id="KW-0560">Oxidoreductase</keyword>
<dbReference type="Gene3D" id="3.30.70.270">
    <property type="match status" value="1"/>
</dbReference>
<dbReference type="InterPro" id="IPR005993">
    <property type="entry name" value="GMPR"/>
</dbReference>
<comment type="function">
    <text evidence="16">Catalyzes the irreversible NADPH-dependent deamination of GMP to IMP. It functions in the conversion of nucleobase, nucleoside and nucleotide derivatives of G to A nucleotides, and in maintaining the intracellular balance of A and G nucleotides. Plays a role in modulating cellular differentiation.</text>
</comment>
<sequence length="2034" mass="231463">MCREKMEVPSYHSKLLGELNEQRKRDFFCDCSVIVEGRVFKAHRNILFASSGYFRALLVHYLQDSSHRHSTASLDIVTADAFSLILDFLYSGRLDLRTDNVIEIMSAASYLQMTDVVNFCKGYIKSSLEICNREKESQREMGRERDGPADSGTPASVSSVPAASTSQADRGTPQSMEMPTSFEASSDIPSTPAATSSKDSESENSQGGFSSQPATNADVKSNPAQEVNNPSSSGMLIVPVHTKIKFDPDEEGECSLEAKDMDLYENPSNGEDRTLSSSPAPSSEQRSLPPYPNYQMKQYVDVLLRGGASSHREELVPHFGHGLGSSNVVGRADEGLGHGGSCSMEIQSDWYVEDAGRLHKCPFCPYTTKQKGILKRHIRCHTGERPYPCEICGKRFTRQEHLRTHAVTVHRATWPIVCKGCRRVFSGAVSQGLKRFGLCDNCTCVTTTNEDSPSMNLSSQSVGGEQATTESDWPIFMVDADEEPSAVQDLILSRRKRFWSELDEVMESIPTGERVVIGADFNGHVGEGNTGDEEVMGKFGVKERNLEGQMVVDFAKRMDMAVVNTYFQKREEHRVTYKSGGRRTQVDYILCRRGNLKEISDCKVVVGESVARQHRMVVCRMTLMVCKTKRSKIEKKTKWWKLKKEECCEEFRQKLRQALGGQVVLPDDWETTAEVIRETGRKVLGVSSGRRKEDKETWWWNEEVQDSIQRKRLAKRKWDMDRTEENRQEYKELQRRVKMEVSKAKQKAYDELYTRLDTREGEKDLYRLARQRDRDGKDVQQVRVIKDRDGRVLTSEESVQRRWKEYFEELMNEENEREKRVEGVNSVEQKVDKIRKDEVRKALKRMKSGKAVGPDDIPVEVWKCLGEAAVEFLANLFNRVLESERMPEEWRRSVLVPIFKNKGDVQSCSNYRGIKLMSHTMKLWERVVEARLRKVVEICEQQYGFMPRKSTTDAIFALRILMEKYRDGQRELHCVFVDLEKAYDRVPREELWYCMRKSGVAEKYVRVVQDMYERSRTVVRCAVGHTEFNVEVGLHQGSALSPFLFAIVMDQLSEEVRQESPWTMMFAHDIVICSESREQVEENLERWRFALERRGMKVSRSKTEYMCVNEREGSGTVRLQGEEVKKVQEFKYLGSTVQSNVECGKEVKKRVQAGWNGWRKVSGVLCDQKISARIKGKVYRTVVRPAMLYGLETVSLRKRQESELEVAELKMLTFSLGVTRLDRIRNEYIRGTAHVGRLGDKVREARLRWFGHVQRRESEYIGRRMLDMELPGRRQRGRPKRSLIFQENISVSGAKFGLFVHWGVFSVPAFGSEWFWWYWQGSLNPAYIAFMMKNYPPGFTYAEFAPQFNAQFFEPDVWAEVFEASGAKYIVFTTKHHEGFTNWASPTSWNWNSVDNGPHRDLVGELGAAIRNRSLHYGLYHSLYEWFNPLYLKDKESGFKTQEFVYSKTLPGLIDLVKRYKPELIWSDGDWEAPDTYWNSTEFLAWLYNDSPVKDVIVVNDRWGNGTYCKHGGYYNCADKFTPSTMPEHKWEKCNSIDTYSWGYRRNMKLSDLMDLPTIIKDLVFTVAYGGNYLLNIGPTSDGMIPAVFEERLRGIGAWLKVNGEAIYATTPWRVQAENATVPVWYTSKGTTVYAIFHTRPNQYSFELFSPVTSDSTVVTLLGSDEPLKWAPLHSSGLILLLPELPPSAMPRVDADIKLDFKDVLLRPKRSSLKSRSEVDLQRTFTFRNSKHTYNGIPLIAANMDTTGTFEMAQVMSKHTLFTAIHKHYSLEEWKSFASNHPECLEHVAASSGSGQADLEKLCSILEAIPLIKYICLDVANGYSEHFVEFVKTVRGKFPNHTIMAGNVVTGEMVEELILSGADIIKVGIGPGSVCTTRIKTGVGYPQLSAVIECADSAHGLKGHIISDGGCSCPGDVAKAFGAGADFVMLGGMLAGHDQCAGEVIEKDGKKFKLFYGMSSDTAMKKYVGGVAEYRASEGRTVQVPYKGDVEDTIRDILGGLRSTCTYVGAAKLKELSRRTTFIRVTQQSSQMFT</sequence>
<dbReference type="Pfam" id="PF00078">
    <property type="entry name" value="RVT_1"/>
    <property type="match status" value="1"/>
</dbReference>
<name>A0AAE0Q1C5_9TELE</name>
<evidence type="ECO:0000256" key="5">
    <source>
        <dbReference type="ARBA" id="ARBA00022723"/>
    </source>
</evidence>
<reference evidence="25" key="1">
    <citation type="submission" date="2023-06" db="EMBL/GenBank/DDBJ databases">
        <title>Male Hemibagrus guttatus genome.</title>
        <authorList>
            <person name="Bian C."/>
        </authorList>
    </citation>
    <scope>NUCLEOTIDE SEQUENCE</scope>
    <source>
        <strain evidence="25">Male_cb2023</strain>
        <tissue evidence="25">Muscle</tissue>
    </source>
</reference>
<dbReference type="Pfam" id="PF00478">
    <property type="entry name" value="IMPDH"/>
    <property type="match status" value="1"/>
</dbReference>
<keyword evidence="9" id="KW-0862">Zinc</keyword>
<feature type="domain" description="C2H2-type" evidence="23">
    <location>
        <begin position="387"/>
        <end position="415"/>
    </location>
</feature>
<dbReference type="InterPro" id="IPR043128">
    <property type="entry name" value="Rev_trsase/Diguanyl_cyclase"/>
</dbReference>
<feature type="binding site" evidence="17">
    <location>
        <begin position="1975"/>
        <end position="1979"/>
    </location>
    <ligand>
        <name>GMP</name>
        <dbReference type="ChEBI" id="CHEBI:58115"/>
    </ligand>
</feature>
<feature type="binding site" description="in other chain" evidence="17">
    <location>
        <position position="1767"/>
    </location>
    <ligand>
        <name>NADP(+)</name>
        <dbReference type="ChEBI" id="CHEBI:58349"/>
        <note>ligand shared between two neighboring subunits</note>
    </ligand>
</feature>
<feature type="binding site" evidence="17">
    <location>
        <position position="1878"/>
    </location>
    <ligand>
        <name>K(+)</name>
        <dbReference type="ChEBI" id="CHEBI:29103"/>
    </ligand>
</feature>
<dbReference type="NCBIfam" id="TIGR01305">
    <property type="entry name" value="GMP_reduct_1"/>
    <property type="match status" value="1"/>
</dbReference>
<evidence type="ECO:0000256" key="17">
    <source>
        <dbReference type="HAMAP-Rule" id="MF_03195"/>
    </source>
</evidence>
<dbReference type="FunFam" id="3.20.20.80:FF:000027">
    <property type="entry name" value="Alpha-L-fucosidase"/>
    <property type="match status" value="1"/>
</dbReference>
<dbReference type="PROSITE" id="PS50878">
    <property type="entry name" value="RT_POL"/>
    <property type="match status" value="1"/>
</dbReference>
<feature type="domain" description="C2H2-type" evidence="23">
    <location>
        <begin position="359"/>
        <end position="386"/>
    </location>
</feature>
<dbReference type="InterPro" id="IPR036691">
    <property type="entry name" value="Endo/exonu/phosph_ase_sf"/>
</dbReference>
<dbReference type="Pfam" id="PF16757">
    <property type="entry name" value="Fucosidase_C"/>
    <property type="match status" value="1"/>
</dbReference>
<keyword evidence="8" id="KW-0378">Hydrolase</keyword>
<dbReference type="FunFam" id="3.30.160.60:FF:000065">
    <property type="entry name" value="B-cell CLL/lymphoma 6, member B"/>
    <property type="match status" value="1"/>
</dbReference>
<dbReference type="InterPro" id="IPR057739">
    <property type="entry name" value="Glyco_hydro_29_N"/>
</dbReference>
<dbReference type="PROSITE" id="PS50097">
    <property type="entry name" value="BTB"/>
    <property type="match status" value="1"/>
</dbReference>
<dbReference type="GO" id="GO:0006163">
    <property type="term" value="P:purine nucleotide metabolic process"/>
    <property type="evidence" value="ECO:0007669"/>
    <property type="project" value="UniProtKB-UniRule"/>
</dbReference>
<feature type="binding site" evidence="17">
    <location>
        <position position="1875"/>
    </location>
    <ligand>
        <name>K(+)</name>
        <dbReference type="ChEBI" id="CHEBI:29103"/>
    </ligand>
</feature>
<dbReference type="InterPro" id="IPR013087">
    <property type="entry name" value="Znf_C2H2_type"/>
</dbReference>
<keyword evidence="6" id="KW-0732">Signal</keyword>
<dbReference type="SUPFAM" id="SSF51445">
    <property type="entry name" value="(Trans)glycosidases"/>
    <property type="match status" value="1"/>
</dbReference>
<evidence type="ECO:0000256" key="13">
    <source>
        <dbReference type="ARBA" id="ARBA00023180"/>
    </source>
</evidence>
<feature type="active site" description="Proton donor/acceptor" evidence="17">
    <location>
        <position position="1877"/>
    </location>
</feature>
<dbReference type="SUPFAM" id="SSF56219">
    <property type="entry name" value="DNase I-like"/>
    <property type="match status" value="1"/>
</dbReference>
<dbReference type="PROSITE" id="PS00028">
    <property type="entry name" value="ZINC_FINGER_C2H2_1"/>
    <property type="match status" value="1"/>
</dbReference>
<gene>
    <name evidence="17" type="primary">GMPR</name>
    <name evidence="25" type="ORF">QTP70_027580</name>
</gene>
<dbReference type="SMART" id="SM00355">
    <property type="entry name" value="ZnF_C2H2"/>
    <property type="match status" value="2"/>
</dbReference>
<evidence type="ECO:0000256" key="11">
    <source>
        <dbReference type="ARBA" id="ARBA00022958"/>
    </source>
</evidence>
<feature type="active site" description="Thioimidate intermediate" evidence="17">
    <location>
        <position position="1875"/>
    </location>
</feature>
<dbReference type="GO" id="GO:0006004">
    <property type="term" value="P:fucose metabolic process"/>
    <property type="evidence" value="ECO:0007669"/>
    <property type="project" value="InterPro"/>
</dbReference>
<dbReference type="Gene3D" id="2.60.40.1180">
    <property type="entry name" value="Golgi alpha-mannosidase II"/>
    <property type="match status" value="1"/>
</dbReference>
<evidence type="ECO:0000256" key="4">
    <source>
        <dbReference type="ARBA" id="ARBA00022631"/>
    </source>
</evidence>
<evidence type="ECO:0000256" key="1">
    <source>
        <dbReference type="ARBA" id="ARBA00004071"/>
    </source>
</evidence>
<keyword evidence="20" id="KW-0175">Coiled coil</keyword>
<dbReference type="Pfam" id="PF00651">
    <property type="entry name" value="BTB"/>
    <property type="match status" value="1"/>
</dbReference>
<evidence type="ECO:0000256" key="15">
    <source>
        <dbReference type="ARBA" id="ARBA00048616"/>
    </source>
</evidence>
<dbReference type="HAMAP" id="MF_00596">
    <property type="entry name" value="GMP_reduct_type1"/>
    <property type="match status" value="1"/>
</dbReference>
<dbReference type="PRINTS" id="PR00741">
    <property type="entry name" value="GLHYDRLASE29"/>
</dbReference>
<dbReference type="Gene3D" id="3.20.20.80">
    <property type="entry name" value="Glycosidases"/>
    <property type="match status" value="1"/>
</dbReference>
<dbReference type="EC" id="1.7.1.7" evidence="17"/>
<evidence type="ECO:0000259" key="24">
    <source>
        <dbReference type="PROSITE" id="PS50878"/>
    </source>
</evidence>
<dbReference type="GO" id="GO:0003920">
    <property type="term" value="F:GMP reductase activity"/>
    <property type="evidence" value="ECO:0007669"/>
    <property type="project" value="UniProtKB-UniRule"/>
</dbReference>
<dbReference type="GO" id="GO:0004560">
    <property type="term" value="F:alpha-L-fucosidase activity"/>
    <property type="evidence" value="ECO:0007669"/>
    <property type="project" value="InterPro"/>
</dbReference>
<keyword evidence="14" id="KW-0326">Glycosidase</keyword>
<evidence type="ECO:0000256" key="9">
    <source>
        <dbReference type="ARBA" id="ARBA00022833"/>
    </source>
</evidence>
<dbReference type="InterPro" id="IPR050139">
    <property type="entry name" value="GMP_reductase"/>
</dbReference>
<dbReference type="SUPFAM" id="SSF54695">
    <property type="entry name" value="POZ domain"/>
    <property type="match status" value="1"/>
</dbReference>
<evidence type="ECO:0000256" key="8">
    <source>
        <dbReference type="ARBA" id="ARBA00022801"/>
    </source>
</evidence>
<keyword evidence="4 17" id="KW-0659">Purine metabolism</keyword>
<feature type="region of interest" description="Disordered" evidence="21">
    <location>
        <begin position="135"/>
        <end position="235"/>
    </location>
</feature>
<feature type="binding site" evidence="17">
    <location>
        <begin position="1908"/>
        <end position="1910"/>
    </location>
    <ligand>
        <name>GMP</name>
        <dbReference type="ChEBI" id="CHEBI:58115"/>
    </ligand>
</feature>
<dbReference type="InterPro" id="IPR043502">
    <property type="entry name" value="DNA/RNA_pol_sf"/>
</dbReference>
<feature type="compositionally biased region" description="Basic and acidic residues" evidence="21">
    <location>
        <begin position="135"/>
        <end position="148"/>
    </location>
</feature>
<dbReference type="InterPro" id="IPR013780">
    <property type="entry name" value="Glyco_hydro_b"/>
</dbReference>
<dbReference type="PANTHER" id="PTHR43170:SF3">
    <property type="entry name" value="GMP REDUCTASE 1"/>
    <property type="match status" value="1"/>
</dbReference>
<dbReference type="NCBIfam" id="NF003470">
    <property type="entry name" value="PRK05096.1"/>
    <property type="match status" value="1"/>
</dbReference>
<feature type="binding site" evidence="17">
    <location>
        <begin position="1957"/>
        <end position="1959"/>
    </location>
    <ligand>
        <name>GMP</name>
        <dbReference type="ChEBI" id="CHEBI:58115"/>
    </ligand>
</feature>
<evidence type="ECO:0000256" key="21">
    <source>
        <dbReference type="SAM" id="MobiDB-lite"/>
    </source>
</evidence>
<feature type="coiled-coil region" evidence="20">
    <location>
        <begin position="720"/>
        <end position="747"/>
    </location>
</feature>
<dbReference type="Gene3D" id="3.20.20.70">
    <property type="entry name" value="Aldolase class I"/>
    <property type="match status" value="1"/>
</dbReference>
<dbReference type="InterPro" id="IPR000477">
    <property type="entry name" value="RT_dom"/>
</dbReference>
<dbReference type="Gene3D" id="3.30.160.60">
    <property type="entry name" value="Classic Zinc Finger"/>
    <property type="match status" value="2"/>
</dbReference>
<dbReference type="InterPro" id="IPR036236">
    <property type="entry name" value="Znf_C2H2_sf"/>
</dbReference>
<proteinExistence type="inferred from homology"/>
<feature type="domain" description="Reverse transcriptase" evidence="24">
    <location>
        <begin position="879"/>
        <end position="1137"/>
    </location>
</feature>
<evidence type="ECO:0000256" key="12">
    <source>
        <dbReference type="ARBA" id="ARBA00023002"/>
    </source>
</evidence>
<dbReference type="GO" id="GO:0008270">
    <property type="term" value="F:zinc ion binding"/>
    <property type="evidence" value="ECO:0007669"/>
    <property type="project" value="UniProtKB-KW"/>
</dbReference>
<keyword evidence="11 17" id="KW-0630">Potassium</keyword>
<dbReference type="PANTHER" id="PTHR43170">
    <property type="entry name" value="GMP REDUCTASE"/>
    <property type="match status" value="1"/>
</dbReference>
<feature type="binding site" evidence="17">
    <location>
        <begin position="1715"/>
        <end position="1716"/>
    </location>
    <ligand>
        <name>NADP(+)</name>
        <dbReference type="ChEBI" id="CHEBI:58349"/>
        <note>ligand shared between two neighboring subunits</note>
    </ligand>
</feature>
<dbReference type="InterPro" id="IPR016286">
    <property type="entry name" value="FUC_metazoa-typ"/>
</dbReference>
<dbReference type="EMBL" id="JAUCMX010000024">
    <property type="protein sequence ID" value="KAK3511941.1"/>
    <property type="molecule type" value="Genomic_DNA"/>
</dbReference>
<dbReference type="Pfam" id="PF01120">
    <property type="entry name" value="Alpha_L_fucos"/>
    <property type="match status" value="1"/>
</dbReference>
<evidence type="ECO:0000256" key="18">
    <source>
        <dbReference type="PROSITE-ProRule" id="PRU00042"/>
    </source>
</evidence>
<evidence type="ECO:0000256" key="19">
    <source>
        <dbReference type="RuleBase" id="RU003929"/>
    </source>
</evidence>
<comment type="catalytic activity">
    <reaction evidence="15 17 19">
        <text>IMP + NH4(+) + NADP(+) = GMP + NADPH + 2 H(+)</text>
        <dbReference type="Rhea" id="RHEA:17185"/>
        <dbReference type="ChEBI" id="CHEBI:15378"/>
        <dbReference type="ChEBI" id="CHEBI:28938"/>
        <dbReference type="ChEBI" id="CHEBI:57783"/>
        <dbReference type="ChEBI" id="CHEBI:58053"/>
        <dbReference type="ChEBI" id="CHEBI:58115"/>
        <dbReference type="ChEBI" id="CHEBI:58349"/>
        <dbReference type="EC" id="1.7.1.7"/>
    </reaction>
</comment>
<comment type="subunit">
    <text evidence="17">Homotetramer.</text>
</comment>
<dbReference type="CDD" id="cd00381">
    <property type="entry name" value="IMPDH"/>
    <property type="match status" value="1"/>
</dbReference>
<protein>
    <recommendedName>
        <fullName evidence="17">GMP reductase</fullName>
        <shortName evidence="17">GMPR</shortName>
        <ecNumber evidence="17">1.7.1.7</ecNumber>
    </recommendedName>
    <alternativeName>
        <fullName evidence="17">Guanosine 5'-monophosphate oxidoreductase</fullName>
        <shortName evidence="17">Guanosine monophosphate reductase</shortName>
    </alternativeName>
</protein>
<dbReference type="SUPFAM" id="SSF51412">
    <property type="entry name" value="Inosine monophosphate dehydrogenase (IMPDH)"/>
    <property type="match status" value="1"/>
</dbReference>
<dbReference type="InterPro" id="IPR000933">
    <property type="entry name" value="Glyco_hydro_29"/>
</dbReference>
<keyword evidence="10 17" id="KW-0521">NADP</keyword>
<dbReference type="PROSITE" id="PS50157">
    <property type="entry name" value="ZINC_FINGER_C2H2_2"/>
    <property type="match status" value="2"/>
</dbReference>
<dbReference type="SMART" id="SM01240">
    <property type="entry name" value="IMPDH"/>
    <property type="match status" value="1"/>
</dbReference>
<keyword evidence="7 18" id="KW-0863">Zinc-finger</keyword>
<evidence type="ECO:0000313" key="26">
    <source>
        <dbReference type="Proteomes" id="UP001274896"/>
    </source>
</evidence>
<evidence type="ECO:0000313" key="25">
    <source>
        <dbReference type="EMBL" id="KAK3511941.1"/>
    </source>
</evidence>
<feature type="binding site" evidence="17">
    <location>
        <begin position="1931"/>
        <end position="1932"/>
    </location>
    <ligand>
        <name>GMP</name>
        <dbReference type="ChEBI" id="CHEBI:58115"/>
    </ligand>
</feature>
<comment type="caution">
    <text evidence="25">The sequence shown here is derived from an EMBL/GenBank/DDBJ whole genome shotgun (WGS) entry which is preliminary data.</text>
</comment>
<dbReference type="Gene3D" id="3.60.10.10">
    <property type="entry name" value="Endonuclease/exonuclease/phosphatase"/>
    <property type="match status" value="1"/>
</dbReference>
<feature type="binding site" evidence="17">
    <location>
        <position position="1872"/>
    </location>
    <ligand>
        <name>K(+)</name>
        <dbReference type="ChEBI" id="CHEBI:29103"/>
    </ligand>
</feature>
<feature type="binding site" evidence="17">
    <location>
        <begin position="2003"/>
        <end position="2006"/>
    </location>
    <ligand>
        <name>NADP(+)</name>
        <dbReference type="ChEBI" id="CHEBI:58349"/>
        <note>ligand shared between two neighboring subunits</note>
    </ligand>
</feature>